<dbReference type="GO" id="GO:0051028">
    <property type="term" value="P:mRNA transport"/>
    <property type="evidence" value="ECO:0007669"/>
    <property type="project" value="UniProtKB-KW"/>
</dbReference>
<dbReference type="GO" id="GO:0045505">
    <property type="term" value="F:dynein intermediate chain binding"/>
    <property type="evidence" value="ECO:0007669"/>
    <property type="project" value="TreeGrafter"/>
</dbReference>
<evidence type="ECO:0000256" key="9">
    <source>
        <dbReference type="ARBA" id="ARBA00023242"/>
    </source>
</evidence>
<dbReference type="Proteomes" id="UP001497525">
    <property type="component" value="Unassembled WGS sequence"/>
</dbReference>
<keyword evidence="7" id="KW-0653">Protein transport</keyword>
<dbReference type="PANTHER" id="PTHR11886">
    <property type="entry name" value="DYNEIN LIGHT CHAIN"/>
    <property type="match status" value="1"/>
</dbReference>
<evidence type="ECO:0000256" key="4">
    <source>
        <dbReference type="ARBA" id="ARBA00022490"/>
    </source>
</evidence>
<dbReference type="EMBL" id="CAXLJL010000711">
    <property type="protein sequence ID" value="CAL5140319.1"/>
    <property type="molecule type" value="Genomic_DNA"/>
</dbReference>
<dbReference type="GO" id="GO:0015031">
    <property type="term" value="P:protein transport"/>
    <property type="evidence" value="ECO:0007669"/>
    <property type="project" value="UniProtKB-KW"/>
</dbReference>
<dbReference type="InterPro" id="IPR001372">
    <property type="entry name" value="Dynein_light_chain_typ-1/2"/>
</dbReference>
<dbReference type="GO" id="GO:0005874">
    <property type="term" value="C:microtubule"/>
    <property type="evidence" value="ECO:0007669"/>
    <property type="project" value="UniProtKB-KW"/>
</dbReference>
<name>A0AAV2TY79_CALDB</name>
<keyword evidence="10" id="KW-0505">Motor protein</keyword>
<evidence type="ECO:0000256" key="2">
    <source>
        <dbReference type="ARBA" id="ARBA00004245"/>
    </source>
</evidence>
<sequence>MRSIPAEYRPIVVKAEMDFDMQEEVLELAIEAMKRCGRITDIPSYIKGVFDKKYGRPWHCIVGKNFCSRFTHETDRFIYFSLCSRDFLLFKTLA</sequence>
<evidence type="ECO:0000313" key="11">
    <source>
        <dbReference type="EMBL" id="CAL5140319.1"/>
    </source>
</evidence>
<comment type="caution">
    <text evidence="11">The sequence shown here is derived from an EMBL/GenBank/DDBJ whole genome shotgun (WGS) entry which is preliminary data.</text>
</comment>
<evidence type="ECO:0000256" key="10">
    <source>
        <dbReference type="RuleBase" id="RU365010"/>
    </source>
</evidence>
<dbReference type="SMART" id="SM01375">
    <property type="entry name" value="Dynein_light"/>
    <property type="match status" value="1"/>
</dbReference>
<keyword evidence="8 10" id="KW-0206">Cytoskeleton</keyword>
<dbReference type="Gene3D" id="3.30.740.10">
    <property type="entry name" value="Protein Inhibitor Of Neuronal Nitric Oxide Synthase"/>
    <property type="match status" value="1"/>
</dbReference>
<dbReference type="FunFam" id="3.30.740.10:FF:000005">
    <property type="entry name" value="Dynein light chain"/>
    <property type="match status" value="1"/>
</dbReference>
<evidence type="ECO:0000256" key="1">
    <source>
        <dbReference type="ARBA" id="ARBA00004123"/>
    </source>
</evidence>
<evidence type="ECO:0000256" key="7">
    <source>
        <dbReference type="ARBA" id="ARBA00022927"/>
    </source>
</evidence>
<proteinExistence type="inferred from homology"/>
<evidence type="ECO:0000256" key="5">
    <source>
        <dbReference type="ARBA" id="ARBA00022701"/>
    </source>
</evidence>
<evidence type="ECO:0000256" key="3">
    <source>
        <dbReference type="ARBA" id="ARBA00022448"/>
    </source>
</evidence>
<dbReference type="Pfam" id="PF01221">
    <property type="entry name" value="Dynein_light"/>
    <property type="match status" value="1"/>
</dbReference>
<evidence type="ECO:0000256" key="6">
    <source>
        <dbReference type="ARBA" id="ARBA00022816"/>
    </source>
</evidence>
<evidence type="ECO:0000313" key="12">
    <source>
        <dbReference type="Proteomes" id="UP001497525"/>
    </source>
</evidence>
<dbReference type="PANTHER" id="PTHR11886:SF35">
    <property type="entry name" value="DYNEIN LIGHT CHAIN"/>
    <property type="match status" value="1"/>
</dbReference>
<keyword evidence="9" id="KW-0539">Nucleus</keyword>
<keyword evidence="10" id="KW-0243">Dynein</keyword>
<dbReference type="InterPro" id="IPR037177">
    <property type="entry name" value="DLC_sf"/>
</dbReference>
<dbReference type="GO" id="GO:0005868">
    <property type="term" value="C:cytoplasmic dynein complex"/>
    <property type="evidence" value="ECO:0007669"/>
    <property type="project" value="TreeGrafter"/>
</dbReference>
<dbReference type="AlphaFoldDB" id="A0AAV2TY79"/>
<dbReference type="SUPFAM" id="SSF54648">
    <property type="entry name" value="DLC"/>
    <property type="match status" value="1"/>
</dbReference>
<keyword evidence="6" id="KW-0509">mRNA transport</keyword>
<evidence type="ECO:0000256" key="8">
    <source>
        <dbReference type="ARBA" id="ARBA00023212"/>
    </source>
</evidence>
<comment type="similarity">
    <text evidence="10">Belongs to the dynein light chain family.</text>
</comment>
<accession>A0AAV2TY79</accession>
<dbReference type="GO" id="GO:0007017">
    <property type="term" value="P:microtubule-based process"/>
    <property type="evidence" value="ECO:0007669"/>
    <property type="project" value="InterPro"/>
</dbReference>
<keyword evidence="3" id="KW-0813">Transport</keyword>
<reference evidence="11" key="1">
    <citation type="submission" date="2024-06" db="EMBL/GenBank/DDBJ databases">
        <authorList>
            <person name="Liu X."/>
            <person name="Lenzi L."/>
            <person name="Haldenby T S."/>
            <person name="Uol C."/>
        </authorList>
    </citation>
    <scope>NUCLEOTIDE SEQUENCE</scope>
</reference>
<organism evidence="11 12">
    <name type="scientific">Calicophoron daubneyi</name>
    <name type="common">Rumen fluke</name>
    <name type="synonym">Paramphistomum daubneyi</name>
    <dbReference type="NCBI Taxonomy" id="300641"/>
    <lineage>
        <taxon>Eukaryota</taxon>
        <taxon>Metazoa</taxon>
        <taxon>Spiralia</taxon>
        <taxon>Lophotrochozoa</taxon>
        <taxon>Platyhelminthes</taxon>
        <taxon>Trematoda</taxon>
        <taxon>Digenea</taxon>
        <taxon>Plagiorchiida</taxon>
        <taxon>Pronocephalata</taxon>
        <taxon>Paramphistomoidea</taxon>
        <taxon>Paramphistomidae</taxon>
        <taxon>Calicophoron</taxon>
    </lineage>
</organism>
<gene>
    <name evidence="11" type="ORF">CDAUBV1_LOCUS15651</name>
</gene>
<comment type="subcellular location">
    <subcellularLocation>
        <location evidence="2 10">Cytoplasm</location>
        <location evidence="2 10">Cytoskeleton</location>
    </subcellularLocation>
    <subcellularLocation>
        <location evidence="1">Nucleus</location>
    </subcellularLocation>
</comment>
<keyword evidence="5 10" id="KW-0493">Microtubule</keyword>
<keyword evidence="4 10" id="KW-0963">Cytoplasm</keyword>
<dbReference type="GO" id="GO:0005634">
    <property type="term" value="C:nucleus"/>
    <property type="evidence" value="ECO:0007669"/>
    <property type="project" value="UniProtKB-SubCell"/>
</dbReference>
<protein>
    <recommendedName>
        <fullName evidence="10">Dynein light chain</fullName>
    </recommendedName>
</protein>